<gene>
    <name evidence="7" type="ORF">N865_11960</name>
</gene>
<dbReference type="InterPro" id="IPR016169">
    <property type="entry name" value="FAD-bd_PCMH_sub2"/>
</dbReference>
<dbReference type="EMBL" id="AWSA01000029">
    <property type="protein sequence ID" value="EWT01023.1"/>
    <property type="molecule type" value="Genomic_DNA"/>
</dbReference>
<evidence type="ECO:0000256" key="5">
    <source>
        <dbReference type="ARBA" id="ARBA00023002"/>
    </source>
</evidence>
<dbReference type="InterPro" id="IPR016166">
    <property type="entry name" value="FAD-bd_PCMH"/>
</dbReference>
<accession>W9G8A2</accession>
<dbReference type="Pfam" id="PF01565">
    <property type="entry name" value="FAD_binding_4"/>
    <property type="match status" value="1"/>
</dbReference>
<dbReference type="RefSeq" id="WP_084328227.1">
    <property type="nucleotide sequence ID" value="NZ_AWSA01000029.1"/>
</dbReference>
<keyword evidence="4" id="KW-0274">FAD</keyword>
<dbReference type="AlphaFoldDB" id="W9G8A2"/>
<dbReference type="PATRIC" id="fig|1386089.3.peg.2727"/>
<dbReference type="PROSITE" id="PS51387">
    <property type="entry name" value="FAD_PCMH"/>
    <property type="match status" value="1"/>
</dbReference>
<evidence type="ECO:0000256" key="3">
    <source>
        <dbReference type="ARBA" id="ARBA00022630"/>
    </source>
</evidence>
<dbReference type="eggNOG" id="COG0277">
    <property type="taxonomic scope" value="Bacteria"/>
</dbReference>
<name>W9G8A2_9MICO</name>
<comment type="caution">
    <text evidence="7">The sequence shown here is derived from an EMBL/GenBank/DDBJ whole genome shotgun (WGS) entry which is preliminary data.</text>
</comment>
<comment type="similarity">
    <text evidence="2">Belongs to the oxygen-dependent FAD-linked oxidoreductase family.</text>
</comment>
<comment type="cofactor">
    <cofactor evidence="1">
        <name>FAD</name>
        <dbReference type="ChEBI" id="CHEBI:57692"/>
    </cofactor>
</comment>
<protein>
    <submittedName>
        <fullName evidence="7">FAD-linked oxidase</fullName>
    </submittedName>
</protein>
<feature type="domain" description="FAD-binding PCMH-type" evidence="6">
    <location>
        <begin position="71"/>
        <end position="237"/>
    </location>
</feature>
<proteinExistence type="inferred from homology"/>
<dbReference type="PANTHER" id="PTHR42973">
    <property type="entry name" value="BINDING OXIDOREDUCTASE, PUTATIVE (AFU_ORTHOLOGUE AFUA_1G17690)-RELATED"/>
    <property type="match status" value="1"/>
</dbReference>
<dbReference type="InterPro" id="IPR050416">
    <property type="entry name" value="FAD-linked_Oxidoreductase"/>
</dbReference>
<dbReference type="PANTHER" id="PTHR42973:SF39">
    <property type="entry name" value="FAD-BINDING PCMH-TYPE DOMAIN-CONTAINING PROTEIN"/>
    <property type="match status" value="1"/>
</dbReference>
<dbReference type="SUPFAM" id="SSF56176">
    <property type="entry name" value="FAD-binding/transporter-associated domain-like"/>
    <property type="match status" value="1"/>
</dbReference>
<keyword evidence="8" id="KW-1185">Reference proteome</keyword>
<dbReference type="Proteomes" id="UP000019489">
    <property type="component" value="Unassembled WGS sequence"/>
</dbReference>
<evidence type="ECO:0000256" key="4">
    <source>
        <dbReference type="ARBA" id="ARBA00022827"/>
    </source>
</evidence>
<evidence type="ECO:0000256" key="1">
    <source>
        <dbReference type="ARBA" id="ARBA00001974"/>
    </source>
</evidence>
<dbReference type="PROSITE" id="PS00862">
    <property type="entry name" value="OX2_COVAL_FAD"/>
    <property type="match status" value="1"/>
</dbReference>
<dbReference type="InterPro" id="IPR016167">
    <property type="entry name" value="FAD-bd_PCMH_sub1"/>
</dbReference>
<keyword evidence="5" id="KW-0560">Oxidoreductase</keyword>
<evidence type="ECO:0000259" key="6">
    <source>
        <dbReference type="PROSITE" id="PS51387"/>
    </source>
</evidence>
<organism evidence="7 8">
    <name type="scientific">Intrasporangium oryzae NRRL B-24470</name>
    <dbReference type="NCBI Taxonomy" id="1386089"/>
    <lineage>
        <taxon>Bacteria</taxon>
        <taxon>Bacillati</taxon>
        <taxon>Actinomycetota</taxon>
        <taxon>Actinomycetes</taxon>
        <taxon>Micrococcales</taxon>
        <taxon>Intrasporangiaceae</taxon>
        <taxon>Intrasporangium</taxon>
    </lineage>
</organism>
<dbReference type="Gene3D" id="3.30.43.10">
    <property type="entry name" value="Uridine Diphospho-n-acetylenolpyruvylglucosamine Reductase, domain 2"/>
    <property type="match status" value="1"/>
</dbReference>
<dbReference type="Gene3D" id="3.40.462.20">
    <property type="match status" value="1"/>
</dbReference>
<keyword evidence="3" id="KW-0285">Flavoprotein</keyword>
<dbReference type="GO" id="GO:0016491">
    <property type="term" value="F:oxidoreductase activity"/>
    <property type="evidence" value="ECO:0007669"/>
    <property type="project" value="UniProtKB-KW"/>
</dbReference>
<dbReference type="GO" id="GO:0071949">
    <property type="term" value="F:FAD binding"/>
    <property type="evidence" value="ECO:0007669"/>
    <property type="project" value="InterPro"/>
</dbReference>
<evidence type="ECO:0000256" key="2">
    <source>
        <dbReference type="ARBA" id="ARBA00005466"/>
    </source>
</evidence>
<dbReference type="Gene3D" id="3.30.465.10">
    <property type="match status" value="1"/>
</dbReference>
<dbReference type="OrthoDB" id="9775082at2"/>
<sequence>MSTTTSTDPAGTGADGAGDRATVIAKASHPSRHVPSDRLPLDELATRVTGRLVRPEDAAYDDLTLPFNLAIPVRPLAVVEVATPEDVVEAVRFAGRHGVEIGVQATGHGARTVDGAILVHTSRLDELTIHPEGWARVGAGVRWQRVLDEAALHGLAALAGSAPGVGVVGYTTGGGFGPVARTHGLASDHVRAFEVVTGDGVLRRATADEHPDLFWALRGGKGALGIVTAVEFDLLPISTIYGGAIWFDAADTADVLEAWRTWSEGLPSSATTSVAIKQLPDVPELPAPIAGRMTISVRFAWTGDVEAGREVFAPMRSVATALIDGVDVMPYAALGAIHMDPPQGMPATEAHVLLDSLPREAVDALVALVGPGSGSPQVVVEVRQLGGAVAAGAALASAVSHRTAPYSLFAVGVGLPGVVEQTREHAAWMLEGMAPWSSGRRLVNFTQTETLEEVNAVYDPQTRTRLAQLAAYYDPHGIISAAWHLRASRRG</sequence>
<dbReference type="InterPro" id="IPR036318">
    <property type="entry name" value="FAD-bd_PCMH-like_sf"/>
</dbReference>
<dbReference type="InterPro" id="IPR006094">
    <property type="entry name" value="Oxid_FAD_bind_N"/>
</dbReference>
<dbReference type="STRING" id="1386089.N865_11960"/>
<evidence type="ECO:0000313" key="8">
    <source>
        <dbReference type="Proteomes" id="UP000019489"/>
    </source>
</evidence>
<dbReference type="InterPro" id="IPR006093">
    <property type="entry name" value="Oxy_OxRdtase_FAD_BS"/>
</dbReference>
<reference evidence="7 8" key="1">
    <citation type="submission" date="2013-08" db="EMBL/GenBank/DDBJ databases">
        <title>Intrasporangium oryzae NRRL B-24470.</title>
        <authorList>
            <person name="Liu H."/>
            <person name="Wang G."/>
        </authorList>
    </citation>
    <scope>NUCLEOTIDE SEQUENCE [LARGE SCALE GENOMIC DNA]</scope>
    <source>
        <strain evidence="7 8">NRRL B-24470</strain>
    </source>
</reference>
<evidence type="ECO:0000313" key="7">
    <source>
        <dbReference type="EMBL" id="EWT01023.1"/>
    </source>
</evidence>